<dbReference type="Pfam" id="PF01755">
    <property type="entry name" value="Glyco_transf_25"/>
    <property type="match status" value="1"/>
</dbReference>
<evidence type="ECO:0000313" key="3">
    <source>
        <dbReference type="EMBL" id="QHU20230.1"/>
    </source>
</evidence>
<keyword evidence="1" id="KW-0812">Transmembrane</keyword>
<sequence>MKSFCISLEKHRDTWPELTNYFLENGISDVTIFPGINGKNIGQYFETKNSQVLGPSESALIENVGGVEKMVSTWGLYHLYNHTNRRDHAQLGSWGAVGCYLSHANIWKKMLDEKIDSAIIFEDDVQFNSGFKDRFEKFMKNLPSDGDVFFLDVSVNFKPLKYDDMFDKILGQFWGLHAYIMTNKGAQKLLPFVYPIEIQIDSLIGYSASLNRLKLYTAKDLCGQKTHISSIQTACMICDIDDKEINKYKSLTKTFIYIFLFIVVLLIIFMFIYPAGKASFRYIF</sequence>
<feature type="transmembrane region" description="Helical" evidence="1">
    <location>
        <begin position="255"/>
        <end position="275"/>
    </location>
</feature>
<dbReference type="InterPro" id="IPR002654">
    <property type="entry name" value="Glyco_trans_25"/>
</dbReference>
<keyword evidence="1" id="KW-0472">Membrane</keyword>
<protein>
    <recommendedName>
        <fullName evidence="2">Glycosyl transferase family 25 domain-containing protein</fullName>
    </recommendedName>
</protein>
<dbReference type="CDD" id="cd06532">
    <property type="entry name" value="Glyco_transf_25"/>
    <property type="match status" value="1"/>
</dbReference>
<organism evidence="3">
    <name type="scientific">viral metagenome</name>
    <dbReference type="NCBI Taxonomy" id="1070528"/>
    <lineage>
        <taxon>unclassified sequences</taxon>
        <taxon>metagenomes</taxon>
        <taxon>organismal metagenomes</taxon>
    </lineage>
</organism>
<proteinExistence type="predicted"/>
<evidence type="ECO:0000256" key="1">
    <source>
        <dbReference type="SAM" id="Phobius"/>
    </source>
</evidence>
<keyword evidence="1" id="KW-1133">Transmembrane helix</keyword>
<evidence type="ECO:0000259" key="2">
    <source>
        <dbReference type="Pfam" id="PF01755"/>
    </source>
</evidence>
<reference evidence="3" key="1">
    <citation type="journal article" date="2020" name="Nature">
        <title>Giant virus diversity and host interactions through global metagenomics.</title>
        <authorList>
            <person name="Schulz F."/>
            <person name="Roux S."/>
            <person name="Paez-Espino D."/>
            <person name="Jungbluth S."/>
            <person name="Walsh D.A."/>
            <person name="Denef V.J."/>
            <person name="McMahon K.D."/>
            <person name="Konstantinidis K.T."/>
            <person name="Eloe-Fadrosh E.A."/>
            <person name="Kyrpides N.C."/>
            <person name="Woyke T."/>
        </authorList>
    </citation>
    <scope>NUCLEOTIDE SEQUENCE</scope>
    <source>
        <strain evidence="3">GVMAG-S-3300013014-136</strain>
    </source>
</reference>
<accession>A0A6C0KU45</accession>
<dbReference type="EMBL" id="MN740964">
    <property type="protein sequence ID" value="QHU20230.1"/>
    <property type="molecule type" value="Genomic_DNA"/>
</dbReference>
<feature type="domain" description="Glycosyl transferase family 25" evidence="2">
    <location>
        <begin position="2"/>
        <end position="204"/>
    </location>
</feature>
<name>A0A6C0KU45_9ZZZZ</name>
<dbReference type="AlphaFoldDB" id="A0A6C0KU45"/>